<evidence type="ECO:0000256" key="11">
    <source>
        <dbReference type="ARBA" id="ARBA00023268"/>
    </source>
</evidence>
<dbReference type="GO" id="GO:0000105">
    <property type="term" value="P:L-histidine biosynthetic process"/>
    <property type="evidence" value="ECO:0007669"/>
    <property type="project" value="UniProtKB-KW"/>
</dbReference>
<evidence type="ECO:0000313" key="15">
    <source>
        <dbReference type="EMBL" id="QBD77882.1"/>
    </source>
</evidence>
<accession>A0A4P6JRP9</accession>
<dbReference type="InterPro" id="IPR046346">
    <property type="entry name" value="Aminoacid_DH-like_N_sf"/>
</dbReference>
<evidence type="ECO:0000259" key="13">
    <source>
        <dbReference type="Pfam" id="PF00763"/>
    </source>
</evidence>
<keyword evidence="3 12" id="KW-0554">One-carbon metabolism</keyword>
<dbReference type="SUPFAM" id="SSF53223">
    <property type="entry name" value="Aminoacid dehydrogenase-like, N-terminal domain"/>
    <property type="match status" value="1"/>
</dbReference>
<proteinExistence type="inferred from homology"/>
<dbReference type="Gene3D" id="3.40.50.720">
    <property type="entry name" value="NAD(P)-binding Rossmann-like Domain"/>
    <property type="match status" value="1"/>
</dbReference>
<evidence type="ECO:0000313" key="16">
    <source>
        <dbReference type="Proteomes" id="UP000290365"/>
    </source>
</evidence>
<feature type="domain" description="Tetrahydrofolate dehydrogenase/cyclohydrolase catalytic" evidence="13">
    <location>
        <begin position="6"/>
        <end position="121"/>
    </location>
</feature>
<protein>
    <recommendedName>
        <fullName evidence="12">Bifunctional protein FolD</fullName>
    </recommendedName>
    <domain>
        <recommendedName>
            <fullName evidence="12">Methylenetetrahydrofolate dehydrogenase</fullName>
            <ecNumber evidence="12">1.5.1.5</ecNumber>
        </recommendedName>
    </domain>
    <domain>
        <recommendedName>
            <fullName evidence="12">Methenyltetrahydrofolate cyclohydrolase</fullName>
            <ecNumber evidence="12">3.5.4.9</ecNumber>
        </recommendedName>
    </domain>
</protein>
<dbReference type="OrthoDB" id="9803580at2"/>
<comment type="catalytic activity">
    <reaction evidence="12">
        <text>(6R)-5,10-methenyltetrahydrofolate + H2O = (6R)-10-formyltetrahydrofolate + H(+)</text>
        <dbReference type="Rhea" id="RHEA:23700"/>
        <dbReference type="ChEBI" id="CHEBI:15377"/>
        <dbReference type="ChEBI" id="CHEBI:15378"/>
        <dbReference type="ChEBI" id="CHEBI:57455"/>
        <dbReference type="ChEBI" id="CHEBI:195366"/>
        <dbReference type="EC" id="3.5.4.9"/>
    </reaction>
</comment>
<evidence type="ECO:0000256" key="12">
    <source>
        <dbReference type="HAMAP-Rule" id="MF_01576"/>
    </source>
</evidence>
<dbReference type="GO" id="GO:0004477">
    <property type="term" value="F:methenyltetrahydrofolate cyclohydrolase activity"/>
    <property type="evidence" value="ECO:0007669"/>
    <property type="project" value="UniProtKB-UniRule"/>
</dbReference>
<name>A0A4P6JRP9_KTERU</name>
<comment type="function">
    <text evidence="12">Catalyzes the oxidation of 5,10-methylenetetrahydrofolate to 5,10-methenyltetrahydrofolate and then the hydrolysis of 5,10-methenyltetrahydrofolate to 10-formyltetrahydrofolate.</text>
</comment>
<evidence type="ECO:0000256" key="6">
    <source>
        <dbReference type="ARBA" id="ARBA00022801"/>
    </source>
</evidence>
<gene>
    <name evidence="12" type="primary">folD</name>
    <name evidence="15" type="ORF">EPA93_18540</name>
</gene>
<dbReference type="Gene3D" id="3.40.50.10860">
    <property type="entry name" value="Leucine Dehydrogenase, chain A, domain 1"/>
    <property type="match status" value="1"/>
</dbReference>
<keyword evidence="5 12" id="KW-0658">Purine biosynthesis</keyword>
<evidence type="ECO:0000259" key="14">
    <source>
        <dbReference type="Pfam" id="PF02882"/>
    </source>
</evidence>
<dbReference type="EC" id="1.5.1.5" evidence="12"/>
<evidence type="ECO:0000256" key="5">
    <source>
        <dbReference type="ARBA" id="ARBA00022755"/>
    </source>
</evidence>
<dbReference type="CDD" id="cd01080">
    <property type="entry name" value="NAD_bind_m-THF_DH_Cyclohyd"/>
    <property type="match status" value="1"/>
</dbReference>
<evidence type="ECO:0000256" key="7">
    <source>
        <dbReference type="ARBA" id="ARBA00022857"/>
    </source>
</evidence>
<keyword evidence="9 12" id="KW-0368">Histidine biosynthesis</keyword>
<sequence length="296" mass="31086">MTATTLDGRAMGKEIRAELREEVQNYKQVRGQAPGLVIVRVGGDAASGVYSKAILRIATDIGVEARLEQLPESASPDDLRSLLLHLNQDQAVQGIIVQMPLPSHLSQKMVADTIAPEKDIDGISPQSAGNLFLGVPSFLPSTAAAVMEILERTRTPLAGKQAVVIGRSNVVGKPLSIMLLQKNATVTVCHSRTENLAAVTRRADILVAAVGRANMVTAEMVRSGAIVIDVGINALPEGGIVGDVDFASVREVAGAVTPTPGGVGPLTNVLLLKQCIQAAWYQIGGRSSSGQEAFRS</sequence>
<evidence type="ECO:0000256" key="4">
    <source>
        <dbReference type="ARBA" id="ARBA00022605"/>
    </source>
</evidence>
<keyword evidence="8 12" id="KW-0560">Oxidoreductase</keyword>
<comment type="similarity">
    <text evidence="12">Belongs to the tetrahydrofolate dehydrogenase/cyclohydrolase family.</text>
</comment>
<evidence type="ECO:0000256" key="2">
    <source>
        <dbReference type="ARBA" id="ARBA00011738"/>
    </source>
</evidence>
<comment type="catalytic activity">
    <reaction evidence="12">
        <text>(6R)-5,10-methylene-5,6,7,8-tetrahydrofolate + NADP(+) = (6R)-5,10-methenyltetrahydrofolate + NADPH</text>
        <dbReference type="Rhea" id="RHEA:22812"/>
        <dbReference type="ChEBI" id="CHEBI:15636"/>
        <dbReference type="ChEBI" id="CHEBI:57455"/>
        <dbReference type="ChEBI" id="CHEBI:57783"/>
        <dbReference type="ChEBI" id="CHEBI:58349"/>
        <dbReference type="EC" id="1.5.1.5"/>
    </reaction>
</comment>
<dbReference type="InterPro" id="IPR036291">
    <property type="entry name" value="NAD(P)-bd_dom_sf"/>
</dbReference>
<dbReference type="EMBL" id="CP035758">
    <property type="protein sequence ID" value="QBD77882.1"/>
    <property type="molecule type" value="Genomic_DNA"/>
</dbReference>
<dbReference type="GO" id="GO:0005829">
    <property type="term" value="C:cytosol"/>
    <property type="evidence" value="ECO:0007669"/>
    <property type="project" value="TreeGrafter"/>
</dbReference>
<dbReference type="KEGG" id="kbs:EPA93_18540"/>
<dbReference type="Pfam" id="PF00763">
    <property type="entry name" value="THF_DHG_CYH"/>
    <property type="match status" value="1"/>
</dbReference>
<comment type="caution">
    <text evidence="12">Lacks conserved residue(s) required for the propagation of feature annotation.</text>
</comment>
<dbReference type="AlphaFoldDB" id="A0A4P6JRP9"/>
<dbReference type="HAMAP" id="MF_01576">
    <property type="entry name" value="THF_DHG_CYH"/>
    <property type="match status" value="1"/>
</dbReference>
<dbReference type="GO" id="GO:0009086">
    <property type="term" value="P:methionine biosynthetic process"/>
    <property type="evidence" value="ECO:0007669"/>
    <property type="project" value="UniProtKB-KW"/>
</dbReference>
<dbReference type="SUPFAM" id="SSF51735">
    <property type="entry name" value="NAD(P)-binding Rossmann-fold domains"/>
    <property type="match status" value="1"/>
</dbReference>
<reference evidence="15 16" key="1">
    <citation type="submission" date="2019-01" db="EMBL/GenBank/DDBJ databases">
        <title>Ktedonosporobacter rubrisoli SCAWS-G2.</title>
        <authorList>
            <person name="Huang Y."/>
            <person name="Yan B."/>
        </authorList>
    </citation>
    <scope>NUCLEOTIDE SEQUENCE [LARGE SCALE GENOMIC DNA]</scope>
    <source>
        <strain evidence="15 16">SCAWS-G2</strain>
    </source>
</reference>
<dbReference type="FunFam" id="3.40.50.720:FF:000094">
    <property type="entry name" value="Bifunctional protein FolD"/>
    <property type="match status" value="1"/>
</dbReference>
<dbReference type="UniPathway" id="UPA00193"/>
<feature type="binding site" evidence="12">
    <location>
        <position position="232"/>
    </location>
    <ligand>
        <name>NADP(+)</name>
        <dbReference type="ChEBI" id="CHEBI:58349"/>
    </ligand>
</feature>
<dbReference type="InterPro" id="IPR020630">
    <property type="entry name" value="THF_DH/CycHdrlase_cat_dom"/>
</dbReference>
<comment type="pathway">
    <text evidence="1 12">One-carbon metabolism; tetrahydrofolate interconversion.</text>
</comment>
<evidence type="ECO:0000256" key="9">
    <source>
        <dbReference type="ARBA" id="ARBA00023102"/>
    </source>
</evidence>
<dbReference type="GO" id="GO:0006164">
    <property type="term" value="P:purine nucleotide biosynthetic process"/>
    <property type="evidence" value="ECO:0007669"/>
    <property type="project" value="UniProtKB-KW"/>
</dbReference>
<evidence type="ECO:0000256" key="10">
    <source>
        <dbReference type="ARBA" id="ARBA00023167"/>
    </source>
</evidence>
<keyword evidence="10 12" id="KW-0486">Methionine biosynthesis</keyword>
<dbReference type="GO" id="GO:0004488">
    <property type="term" value="F:methylenetetrahydrofolate dehydrogenase (NADP+) activity"/>
    <property type="evidence" value="ECO:0007669"/>
    <property type="project" value="UniProtKB-UniRule"/>
</dbReference>
<keyword evidence="11 12" id="KW-0511">Multifunctional enzyme</keyword>
<keyword evidence="4 12" id="KW-0028">Amino-acid biosynthesis</keyword>
<dbReference type="InterPro" id="IPR000672">
    <property type="entry name" value="THF_DH/CycHdrlase"/>
</dbReference>
<comment type="subunit">
    <text evidence="2 12">Homodimer.</text>
</comment>
<dbReference type="PANTHER" id="PTHR48099">
    <property type="entry name" value="C-1-TETRAHYDROFOLATE SYNTHASE, CYTOPLASMIC-RELATED"/>
    <property type="match status" value="1"/>
</dbReference>
<keyword evidence="6 12" id="KW-0378">Hydrolase</keyword>
<dbReference type="InterPro" id="IPR020631">
    <property type="entry name" value="THF_DH/CycHdrlase_NAD-bd_dom"/>
</dbReference>
<keyword evidence="16" id="KW-1185">Reference proteome</keyword>
<dbReference type="Proteomes" id="UP000290365">
    <property type="component" value="Chromosome"/>
</dbReference>
<dbReference type="PRINTS" id="PR00085">
    <property type="entry name" value="THFDHDRGNASE"/>
</dbReference>
<keyword evidence="7 12" id="KW-0521">NADP</keyword>
<evidence type="ECO:0000256" key="3">
    <source>
        <dbReference type="ARBA" id="ARBA00022563"/>
    </source>
</evidence>
<evidence type="ECO:0000256" key="1">
    <source>
        <dbReference type="ARBA" id="ARBA00004777"/>
    </source>
</evidence>
<dbReference type="PANTHER" id="PTHR48099:SF5">
    <property type="entry name" value="C-1-TETRAHYDROFOLATE SYNTHASE, CYTOPLASMIC"/>
    <property type="match status" value="1"/>
</dbReference>
<dbReference type="EC" id="3.5.4.9" evidence="12"/>
<feature type="binding site" evidence="12">
    <location>
        <begin position="166"/>
        <end position="168"/>
    </location>
    <ligand>
        <name>NADP(+)</name>
        <dbReference type="ChEBI" id="CHEBI:58349"/>
    </ligand>
</feature>
<dbReference type="GO" id="GO:0035999">
    <property type="term" value="P:tetrahydrofolate interconversion"/>
    <property type="evidence" value="ECO:0007669"/>
    <property type="project" value="UniProtKB-UniRule"/>
</dbReference>
<feature type="domain" description="Tetrahydrofolate dehydrogenase/cyclohydrolase NAD(P)-binding" evidence="14">
    <location>
        <begin position="140"/>
        <end position="280"/>
    </location>
</feature>
<dbReference type="Pfam" id="PF02882">
    <property type="entry name" value="THF_DHG_CYH_C"/>
    <property type="match status" value="1"/>
</dbReference>
<organism evidence="15 16">
    <name type="scientific">Ktedonosporobacter rubrisoli</name>
    <dbReference type="NCBI Taxonomy" id="2509675"/>
    <lineage>
        <taxon>Bacteria</taxon>
        <taxon>Bacillati</taxon>
        <taxon>Chloroflexota</taxon>
        <taxon>Ktedonobacteria</taxon>
        <taxon>Ktedonobacterales</taxon>
        <taxon>Ktedonosporobacteraceae</taxon>
        <taxon>Ktedonosporobacter</taxon>
    </lineage>
</organism>
<dbReference type="RefSeq" id="WP_129888935.1">
    <property type="nucleotide sequence ID" value="NZ_CP035758.1"/>
</dbReference>
<dbReference type="FunFam" id="3.40.50.10860:FF:000005">
    <property type="entry name" value="C-1-tetrahydrofolate synthase, cytoplasmic, putative"/>
    <property type="match status" value="1"/>
</dbReference>
<evidence type="ECO:0000256" key="8">
    <source>
        <dbReference type="ARBA" id="ARBA00023002"/>
    </source>
</evidence>